<dbReference type="Proteomes" id="UP000274504">
    <property type="component" value="Unassembled WGS sequence"/>
</dbReference>
<reference evidence="2 3" key="2">
    <citation type="submission" date="2018-11" db="EMBL/GenBank/DDBJ databases">
        <authorList>
            <consortium name="Pathogen Informatics"/>
        </authorList>
    </citation>
    <scope>NUCLEOTIDE SEQUENCE [LARGE SCALE GENOMIC DNA]</scope>
</reference>
<organism evidence="4">
    <name type="scientific">Hymenolepis diminuta</name>
    <name type="common">Rat tapeworm</name>
    <dbReference type="NCBI Taxonomy" id="6216"/>
    <lineage>
        <taxon>Eukaryota</taxon>
        <taxon>Metazoa</taxon>
        <taxon>Spiralia</taxon>
        <taxon>Lophotrochozoa</taxon>
        <taxon>Platyhelminthes</taxon>
        <taxon>Cestoda</taxon>
        <taxon>Eucestoda</taxon>
        <taxon>Cyclophyllidea</taxon>
        <taxon>Hymenolepididae</taxon>
        <taxon>Hymenolepis</taxon>
    </lineage>
</organism>
<proteinExistence type="predicted"/>
<gene>
    <name evidence="2" type="ORF">HDID_LOCUS2639</name>
</gene>
<dbReference type="Pfam" id="PF14655">
    <property type="entry name" value="RAB3GAP2_N"/>
    <property type="match status" value="1"/>
</dbReference>
<dbReference type="WBParaSite" id="HDID_0000263801-mRNA-1">
    <property type="protein sequence ID" value="HDID_0000263801-mRNA-1"/>
    <property type="gene ID" value="HDID_0000263801"/>
</dbReference>
<dbReference type="STRING" id="6216.A0A158QD99"/>
<dbReference type="EMBL" id="UYSG01000675">
    <property type="protein sequence ID" value="VDL20501.1"/>
    <property type="molecule type" value="Genomic_DNA"/>
</dbReference>
<reference evidence="4" key="1">
    <citation type="submission" date="2016-04" db="UniProtKB">
        <authorList>
            <consortium name="WormBaseParasite"/>
        </authorList>
    </citation>
    <scope>IDENTIFICATION</scope>
</reference>
<evidence type="ECO:0000313" key="4">
    <source>
        <dbReference type="WBParaSite" id="HDID_0000263801-mRNA-1"/>
    </source>
</evidence>
<evidence type="ECO:0000313" key="2">
    <source>
        <dbReference type="EMBL" id="VDL20501.1"/>
    </source>
</evidence>
<dbReference type="PANTHER" id="PTHR12472:SF0">
    <property type="entry name" value="RAB3 GTPASE-ACTIVATING PROTEIN NON-CATALYTIC SUBUNIT"/>
    <property type="match status" value="1"/>
</dbReference>
<evidence type="ECO:0000313" key="3">
    <source>
        <dbReference type="Proteomes" id="UP000274504"/>
    </source>
</evidence>
<dbReference type="InterPro" id="IPR032839">
    <property type="entry name" value="RAB3GAP_N"/>
</dbReference>
<dbReference type="OrthoDB" id="2019917at2759"/>
<feature type="domain" description="Rab3-GAP regulatory subunit N-terminal" evidence="1">
    <location>
        <begin position="75"/>
        <end position="281"/>
    </location>
</feature>
<sequence length="942" mass="108565">MIAHRKSYLNRLKCILKVLILYSDCIATIPLSTFKLVIRSILNGVEISELPLDLSIIIHYNPSSKGDVSAVQCIDNPTNFFDYLIDESISLSPNQFHPDVLSNSFHFAVDTKIPYLSFFRSCSKRSLSIMPEEYYNMKDKIKDIASNLGGHVKPFWSELENGPCYVWPGNPNWTLRKLYSLADMNRAALPSAFTVSSDRRLGAITDDQSRIALIDLHRGVALRFWKGCKDSQTCFVDVIERFTPAGRLSRRARFILIYLPRSGTLEVWSLIHGPLLKSWSVSGVLRFLPRHAIYLDSALKYFNALCVLNNERLIGLKLSFELWLPHTSEADDFKKFSRLRSWITSKTFKNALKSNRSVTLTKLGNHLIGFSESDWFLKAIWVVLRTHSIDLSEWLFAKLSHLNVQGALSEKAKRWFEKHIAKISSLISFYHGLSKFYNKSLLQKLRDRIHKEENEFVTPVVELFPELEKKKEKKLKILPLWTFFRAVAHSRIFPTAVDDLRHRDMCFAYETILGQAIFIPYFSGTISSDAFITFLENGPFTFDYLLILATRYLLTESNRFPPCRLVHLTQEIFCSHPKDLASAFATIYSILLGSRNHAGCLVLCASLVAATEVLKQRQSEDSQGKDSLPRSDFLQSNLKELRVRCQHLQDMVVFNHSVEAFRRRYDLPIRIVRAFSVHRIFKRGPDHFTSEFARYLAASHLTGREIVDIYRHFVSHTDNDFLDVFQALCIRLPHSFEINRIVVVAAWWMVRQIASPWTRVDQAEKFKQINRITDYLSVTSNAGHGIAFAVASQCYNRPLRLMLRAHFTAVQHVNFSEPTKNRCLLDEALNFCEFFHQYRRVSIAAMEESPVHCDKNWEDSVDHSYKSTSGETDGKEHDNFRKVSTFPLWQNISPNNDMPTFIQLDTWFQFLVVQTAILAFGMPPLSDEVPVRPVQLLPVSVR</sequence>
<dbReference type="AlphaFoldDB" id="A0A158QD99"/>
<name>A0A158QD99_HYMDI</name>
<accession>A0A158QD99</accession>
<evidence type="ECO:0000259" key="1">
    <source>
        <dbReference type="Pfam" id="PF14655"/>
    </source>
</evidence>
<dbReference type="PANTHER" id="PTHR12472">
    <property type="entry name" value="RAB3-GAP REGULATORY DOMAIN"/>
    <property type="match status" value="1"/>
</dbReference>
<dbReference type="InterPro" id="IPR026059">
    <property type="entry name" value="Rab3GAP2"/>
</dbReference>
<protein>
    <submittedName>
        <fullName evidence="4">RAB3GAP2_N domain-containing protein</fullName>
    </submittedName>
</protein>